<dbReference type="RefSeq" id="WP_168911266.1">
    <property type="nucleotide sequence ID" value="NZ_JABACI010000001.1"/>
</dbReference>
<accession>A0ABX1K7Y3</accession>
<dbReference type="GO" id="GO:0016787">
    <property type="term" value="F:hydrolase activity"/>
    <property type="evidence" value="ECO:0007669"/>
    <property type="project" value="UniProtKB-KW"/>
</dbReference>
<evidence type="ECO:0000313" key="4">
    <source>
        <dbReference type="Proteomes" id="UP001429745"/>
    </source>
</evidence>
<dbReference type="InterPro" id="IPR029058">
    <property type="entry name" value="AB_hydrolase_fold"/>
</dbReference>
<evidence type="ECO:0000313" key="3">
    <source>
        <dbReference type="EMBL" id="NLP82790.1"/>
    </source>
</evidence>
<name>A0ABX1K7Y3_9MICO</name>
<protein>
    <submittedName>
        <fullName evidence="3">Alpha/beta hydrolase</fullName>
    </submittedName>
</protein>
<organism evidence="3 4">
    <name type="scientific">Microbacterium salsuginis</name>
    <dbReference type="NCBI Taxonomy" id="2722803"/>
    <lineage>
        <taxon>Bacteria</taxon>
        <taxon>Bacillati</taxon>
        <taxon>Actinomycetota</taxon>
        <taxon>Actinomycetes</taxon>
        <taxon>Micrococcales</taxon>
        <taxon>Microbacteriaceae</taxon>
        <taxon>Microbacterium</taxon>
    </lineage>
</organism>
<dbReference type="PANTHER" id="PTHR48081:SF8">
    <property type="entry name" value="ALPHA_BETA HYDROLASE FOLD-3 DOMAIN-CONTAINING PROTEIN-RELATED"/>
    <property type="match status" value="1"/>
</dbReference>
<evidence type="ECO:0000256" key="1">
    <source>
        <dbReference type="ARBA" id="ARBA00022801"/>
    </source>
</evidence>
<dbReference type="Gene3D" id="3.40.50.1820">
    <property type="entry name" value="alpha/beta hydrolase"/>
    <property type="match status" value="1"/>
</dbReference>
<keyword evidence="1 3" id="KW-0378">Hydrolase</keyword>
<evidence type="ECO:0000259" key="2">
    <source>
        <dbReference type="Pfam" id="PF07859"/>
    </source>
</evidence>
<dbReference type="EMBL" id="JABACI010000001">
    <property type="protein sequence ID" value="NLP82790.1"/>
    <property type="molecule type" value="Genomic_DNA"/>
</dbReference>
<dbReference type="Proteomes" id="UP001429745">
    <property type="component" value="Unassembled WGS sequence"/>
</dbReference>
<dbReference type="PANTHER" id="PTHR48081">
    <property type="entry name" value="AB HYDROLASE SUPERFAMILY PROTEIN C4A8.06C"/>
    <property type="match status" value="1"/>
</dbReference>
<proteinExistence type="predicted"/>
<dbReference type="SUPFAM" id="SSF53474">
    <property type="entry name" value="alpha/beta-Hydrolases"/>
    <property type="match status" value="1"/>
</dbReference>
<dbReference type="InterPro" id="IPR013094">
    <property type="entry name" value="AB_hydrolase_3"/>
</dbReference>
<gene>
    <name evidence="3" type="ORF">HF576_02925</name>
</gene>
<keyword evidence="4" id="KW-1185">Reference proteome</keyword>
<sequence length="315" mass="34217">MSTRQKPEPFHPDLRLARWLPLVSAGPRTLWMFRLSPPGIRPVSDTNVDTVPFAGPAGDMPYRVFRPLDAATPRPALLWIHGGGLILGTPQQDDASNLALSRELGIPVFSAAYRLAPDHPAPAALDDLVAGFRALVERADEFGIDPSRIAIGGASAGGGLAAALAQRLHDEGGTQPVFQLLVYPMLDDRTVLRDDIDRRHLRMWSPESNRYGWSAYLGTDAGAPGIPSSLVPARREDLSGLPPAWIGVGTLDLFHDEDLEYARRLEEAGVPCELRVVPGAFHGFDAVFRNAGVTRAFHSEWARVLREAFARAGTA</sequence>
<reference evidence="3 4" key="1">
    <citation type="submission" date="2020-04" db="EMBL/GenBank/DDBJ databases">
        <title>CFH 90308 Microbacterium sp.</title>
        <authorList>
            <person name="Nie G."/>
            <person name="Ming H."/>
            <person name="Xia T."/>
        </authorList>
    </citation>
    <scope>NUCLEOTIDE SEQUENCE [LARGE SCALE GENOMIC DNA]</scope>
    <source>
        <strain evidence="3 4">CFH 90308</strain>
    </source>
</reference>
<feature type="domain" description="Alpha/beta hydrolase fold-3" evidence="2">
    <location>
        <begin position="77"/>
        <end position="284"/>
    </location>
</feature>
<dbReference type="InterPro" id="IPR050300">
    <property type="entry name" value="GDXG_lipolytic_enzyme"/>
</dbReference>
<comment type="caution">
    <text evidence="3">The sequence shown here is derived from an EMBL/GenBank/DDBJ whole genome shotgun (WGS) entry which is preliminary data.</text>
</comment>
<dbReference type="Pfam" id="PF07859">
    <property type="entry name" value="Abhydrolase_3"/>
    <property type="match status" value="1"/>
</dbReference>